<feature type="domain" description="DNA-directed DNA polymerase family A palm" evidence="1">
    <location>
        <begin position="372"/>
        <end position="690"/>
    </location>
</feature>
<sequence>MATAQPPTPILWGDLETYSPVPIAHGVHAYAEQAQLLLFAYALGDGPVQVWDCTATATMPEELSAALHNPAVLLYFHNSHFDRTVLRHCGINIPLERWRDSMAQALAHALPGALGTLCELLRVPVEQAKAKDGKRLVALFCKPRPTHCTLRRATRDTHPTEWAQFVDYARRDVAAMRDVVKRLPSHNYTGAELALWFLDQTINDRGVLVDTDLAQAAIGAVERAKQALAERTSDLTAGVVQAATQRDALLHHLSTEHGVALPDMQQHTVERCLDDPLLPETVRELLSIRRQASTTSTAKYQALLNCTSGDGRLRGTLQFNGASRTGRWAGRLFQPHNLPRPTLSQEAITVGIDAMKAGCVDLVFDDVMALTSSALRSCLIAPTHKKLVVADLSNIEGRVLAWLAGETPKLHAFGDFDTCQGVDGTWHSGEAITHGALRGAPITLQWNAEHAPIRKGDDIYKRAYAHSFGIAPQAVTKQQRQIGKVQELALGYGGGVGAFAAFAAMYHIDLEAMAAQAALPPLLLQEATELLEWTKANHRPTFGLSDRAWLACDVFKRAWRNAHPAIAAFWQALQCAVTDAIGHPETAHTCCGITVQYSRAWLRLRLPSGRVLYYAAPRVDEHGALSYMGTHPITRKWTRITTYGGKLVENITQAVSRDVLAACMPAIEAAGYAIVLTVHDEIITEADDNAAFNAAHLAALMATPPPWAQGLPLAAEGFETHRYRKQ</sequence>
<dbReference type="GO" id="GO:0003677">
    <property type="term" value="F:DNA binding"/>
    <property type="evidence" value="ECO:0007669"/>
    <property type="project" value="InterPro"/>
</dbReference>
<reference evidence="2 3" key="1">
    <citation type="submission" date="2013-08" db="EMBL/GenBank/DDBJ databases">
        <authorList>
            <person name="Stouthamer R."/>
            <person name="Nunney L."/>
        </authorList>
    </citation>
    <scope>NUCLEOTIDE SEQUENCE [LARGE SCALE GENOMIC DNA]</scope>
    <source>
        <strain evidence="3">ann-1</strain>
    </source>
</reference>
<dbReference type="GO" id="GO:0006260">
    <property type="term" value="P:DNA replication"/>
    <property type="evidence" value="ECO:0007669"/>
    <property type="project" value="InterPro"/>
</dbReference>
<dbReference type="SMART" id="SM00482">
    <property type="entry name" value="POLAc"/>
    <property type="match status" value="1"/>
</dbReference>
<protein>
    <submittedName>
        <fullName evidence="2">DNA polymerase</fullName>
    </submittedName>
</protein>
<proteinExistence type="predicted"/>
<accession>A0A060GZC8</accession>
<evidence type="ECO:0000313" key="3">
    <source>
        <dbReference type="Proteomes" id="UP000027215"/>
    </source>
</evidence>
<evidence type="ECO:0000313" key="2">
    <source>
        <dbReference type="EMBL" id="AIC09834.1"/>
    </source>
</evidence>
<dbReference type="HOGENOM" id="CLU_012044_0_0_6"/>
<dbReference type="PATRIC" id="fig|155920.8.peg.1264"/>
<dbReference type="RefSeq" id="WP_020851620.1">
    <property type="nucleotide sequence ID" value="NZ_CP006696.1"/>
</dbReference>
<name>A0A060GZC8_XYLFS</name>
<dbReference type="Gene3D" id="1.10.150.20">
    <property type="entry name" value="5' to 3' exonuclease, C-terminal subdomain"/>
    <property type="match status" value="1"/>
</dbReference>
<dbReference type="InterPro" id="IPR001098">
    <property type="entry name" value="DNA-dir_DNA_pol_A_palm_dom"/>
</dbReference>
<dbReference type="InterPro" id="IPR043502">
    <property type="entry name" value="DNA/RNA_pol_sf"/>
</dbReference>
<dbReference type="GO" id="GO:0003887">
    <property type="term" value="F:DNA-directed DNA polymerase activity"/>
    <property type="evidence" value="ECO:0007669"/>
    <property type="project" value="InterPro"/>
</dbReference>
<evidence type="ECO:0000259" key="1">
    <source>
        <dbReference type="SMART" id="SM00482"/>
    </source>
</evidence>
<gene>
    <name evidence="2" type="ORF">D934_05320</name>
</gene>
<dbReference type="EMBL" id="CP006696">
    <property type="protein sequence ID" value="AIC09834.1"/>
    <property type="molecule type" value="Genomic_DNA"/>
</dbReference>
<dbReference type="Proteomes" id="UP000027215">
    <property type="component" value="Chromosome"/>
</dbReference>
<dbReference type="AlphaFoldDB" id="A0A060GZC8"/>
<dbReference type="KEGG" id="xfs:D934_05320"/>
<organism evidence="2 3">
    <name type="scientific">Xylella fastidiosa subsp. sandyi Ann-1</name>
    <dbReference type="NCBI Taxonomy" id="155920"/>
    <lineage>
        <taxon>Bacteria</taxon>
        <taxon>Pseudomonadati</taxon>
        <taxon>Pseudomonadota</taxon>
        <taxon>Gammaproteobacteria</taxon>
        <taxon>Lysobacterales</taxon>
        <taxon>Lysobacteraceae</taxon>
        <taxon>Xylella</taxon>
    </lineage>
</organism>
<dbReference type="SUPFAM" id="SSF56672">
    <property type="entry name" value="DNA/RNA polymerases"/>
    <property type="match status" value="1"/>
</dbReference>
<dbReference type="InterPro" id="IPR012337">
    <property type="entry name" value="RNaseH-like_sf"/>
</dbReference>
<dbReference type="SUPFAM" id="SSF53098">
    <property type="entry name" value="Ribonuclease H-like"/>
    <property type="match status" value="1"/>
</dbReference>